<dbReference type="Proteomes" id="UP000298663">
    <property type="component" value="Unassembled WGS sequence"/>
</dbReference>
<proteinExistence type="predicted"/>
<sequence length="361" mass="41672">MDALSGDAINKLADILSIENLRKVQDAGGRTWNKTMATHVNNRFELRAMVYLTEQETCGIAPCNGRVMLCTKKAKYSGSKKKPRYYPWNLKDKHFARISHLIIEGRPLQTKALPGQDGSQQGVLIKPSPYNFRHVTSAGGVEWHRCVPEDIDTVQRILRVPTTRSRYGDPSYLSIHEPPPDQRLYVKKILSSLPKSFETIHFTQVSDQQEFLAEMVGLFADDRQLKDLKIQNCDVDASLLQPLARIFTTPRHDHLDIRVYNCRCCHPGILFGASQLDQIVEAWKKSKKEDAEHQKTILLPFDMDDWDILYDKYEHKPLRHMEENCVVRHPSGKSQLKLSHYDPSTIEISVVRYSRKRRHTR</sequence>
<reference evidence="1 2" key="1">
    <citation type="journal article" date="2015" name="Genome Biol.">
        <title>Comparative genomics of Steinernema reveals deeply conserved gene regulatory networks.</title>
        <authorList>
            <person name="Dillman A.R."/>
            <person name="Macchietto M."/>
            <person name="Porter C.F."/>
            <person name="Rogers A."/>
            <person name="Williams B."/>
            <person name="Antoshechkin I."/>
            <person name="Lee M.M."/>
            <person name="Goodwin Z."/>
            <person name="Lu X."/>
            <person name="Lewis E.E."/>
            <person name="Goodrich-Blair H."/>
            <person name="Stock S.P."/>
            <person name="Adams B.J."/>
            <person name="Sternberg P.W."/>
            <person name="Mortazavi A."/>
        </authorList>
    </citation>
    <scope>NUCLEOTIDE SEQUENCE [LARGE SCALE GENOMIC DNA]</scope>
    <source>
        <strain evidence="1 2">ALL</strain>
    </source>
</reference>
<evidence type="ECO:0000313" key="1">
    <source>
        <dbReference type="EMBL" id="TKR61250.1"/>
    </source>
</evidence>
<evidence type="ECO:0000313" key="2">
    <source>
        <dbReference type="Proteomes" id="UP000298663"/>
    </source>
</evidence>
<protein>
    <submittedName>
        <fullName evidence="1">Uncharacterized protein</fullName>
    </submittedName>
</protein>
<dbReference type="AlphaFoldDB" id="A0A4U5LYB8"/>
<reference evidence="1 2" key="2">
    <citation type="journal article" date="2019" name="G3 (Bethesda)">
        <title>Hybrid Assembly of the Genome of the Entomopathogenic Nematode Steinernema carpocapsae Identifies the X-Chromosome.</title>
        <authorList>
            <person name="Serra L."/>
            <person name="Macchietto M."/>
            <person name="Macias-Munoz A."/>
            <person name="McGill C.J."/>
            <person name="Rodriguez I.M."/>
            <person name="Rodriguez B."/>
            <person name="Murad R."/>
            <person name="Mortazavi A."/>
        </authorList>
    </citation>
    <scope>NUCLEOTIDE SEQUENCE [LARGE SCALE GENOMIC DNA]</scope>
    <source>
        <strain evidence="1 2">ALL</strain>
    </source>
</reference>
<comment type="caution">
    <text evidence="1">The sequence shown here is derived from an EMBL/GenBank/DDBJ whole genome shotgun (WGS) entry which is preliminary data.</text>
</comment>
<organism evidence="1 2">
    <name type="scientific">Steinernema carpocapsae</name>
    <name type="common">Entomopathogenic nematode</name>
    <dbReference type="NCBI Taxonomy" id="34508"/>
    <lineage>
        <taxon>Eukaryota</taxon>
        <taxon>Metazoa</taxon>
        <taxon>Ecdysozoa</taxon>
        <taxon>Nematoda</taxon>
        <taxon>Chromadorea</taxon>
        <taxon>Rhabditida</taxon>
        <taxon>Tylenchina</taxon>
        <taxon>Panagrolaimomorpha</taxon>
        <taxon>Strongyloidoidea</taxon>
        <taxon>Steinernematidae</taxon>
        <taxon>Steinernema</taxon>
    </lineage>
</organism>
<keyword evidence="2" id="KW-1185">Reference proteome</keyword>
<name>A0A4U5LYB8_STECR</name>
<accession>A0A4U5LYB8</accession>
<gene>
    <name evidence="1" type="ORF">L596_028383</name>
</gene>
<dbReference type="EMBL" id="AZBU02000011">
    <property type="protein sequence ID" value="TKR61250.1"/>
    <property type="molecule type" value="Genomic_DNA"/>
</dbReference>